<dbReference type="GO" id="GO:0004674">
    <property type="term" value="F:protein serine/threonine kinase activity"/>
    <property type="evidence" value="ECO:0007669"/>
    <property type="project" value="TreeGrafter"/>
</dbReference>
<feature type="domain" description="Protein kinase" evidence="5">
    <location>
        <begin position="82"/>
        <end position="360"/>
    </location>
</feature>
<dbReference type="PROSITE" id="PS50011">
    <property type="entry name" value="PROTEIN_KINASE_DOM"/>
    <property type="match status" value="1"/>
</dbReference>
<gene>
    <name evidence="6" type="ORF">OE88DRAFT_1656695</name>
</gene>
<dbReference type="InterPro" id="IPR001245">
    <property type="entry name" value="Ser-Thr/Tyr_kinase_cat_dom"/>
</dbReference>
<evidence type="ECO:0000256" key="2">
    <source>
        <dbReference type="ARBA" id="ARBA00022741"/>
    </source>
</evidence>
<evidence type="ECO:0000256" key="3">
    <source>
        <dbReference type="ARBA" id="ARBA00022777"/>
    </source>
</evidence>
<name>A0A5C3N5N5_9AGAM</name>
<keyword evidence="1" id="KW-0808">Transferase</keyword>
<keyword evidence="4" id="KW-0067">ATP-binding</keyword>
<dbReference type="Pfam" id="PF07714">
    <property type="entry name" value="PK_Tyr_Ser-Thr"/>
    <property type="match status" value="1"/>
</dbReference>
<reference evidence="6 7" key="1">
    <citation type="journal article" date="2019" name="Nat. Ecol. Evol.">
        <title>Megaphylogeny resolves global patterns of mushroom evolution.</title>
        <authorList>
            <person name="Varga T."/>
            <person name="Krizsan K."/>
            <person name="Foldi C."/>
            <person name="Dima B."/>
            <person name="Sanchez-Garcia M."/>
            <person name="Sanchez-Ramirez S."/>
            <person name="Szollosi G.J."/>
            <person name="Szarkandi J.G."/>
            <person name="Papp V."/>
            <person name="Albert L."/>
            <person name="Andreopoulos W."/>
            <person name="Angelini C."/>
            <person name="Antonin V."/>
            <person name="Barry K.W."/>
            <person name="Bougher N.L."/>
            <person name="Buchanan P."/>
            <person name="Buyck B."/>
            <person name="Bense V."/>
            <person name="Catcheside P."/>
            <person name="Chovatia M."/>
            <person name="Cooper J."/>
            <person name="Damon W."/>
            <person name="Desjardin D."/>
            <person name="Finy P."/>
            <person name="Geml J."/>
            <person name="Haridas S."/>
            <person name="Hughes K."/>
            <person name="Justo A."/>
            <person name="Karasinski D."/>
            <person name="Kautmanova I."/>
            <person name="Kiss B."/>
            <person name="Kocsube S."/>
            <person name="Kotiranta H."/>
            <person name="LaButti K.M."/>
            <person name="Lechner B.E."/>
            <person name="Liimatainen K."/>
            <person name="Lipzen A."/>
            <person name="Lukacs Z."/>
            <person name="Mihaltcheva S."/>
            <person name="Morgado L.N."/>
            <person name="Niskanen T."/>
            <person name="Noordeloos M.E."/>
            <person name="Ohm R.A."/>
            <person name="Ortiz-Santana B."/>
            <person name="Ovrebo C."/>
            <person name="Racz N."/>
            <person name="Riley R."/>
            <person name="Savchenko A."/>
            <person name="Shiryaev A."/>
            <person name="Soop K."/>
            <person name="Spirin V."/>
            <person name="Szebenyi C."/>
            <person name="Tomsovsky M."/>
            <person name="Tulloss R.E."/>
            <person name="Uehling J."/>
            <person name="Grigoriev I.V."/>
            <person name="Vagvolgyi C."/>
            <person name="Papp T."/>
            <person name="Martin F.M."/>
            <person name="Miettinen O."/>
            <person name="Hibbett D.S."/>
            <person name="Nagy L.G."/>
        </authorList>
    </citation>
    <scope>NUCLEOTIDE SEQUENCE [LARGE SCALE GENOMIC DNA]</scope>
    <source>
        <strain evidence="6 7">OMC1185</strain>
    </source>
</reference>
<dbReference type="PANTHER" id="PTHR44329">
    <property type="entry name" value="SERINE/THREONINE-PROTEIN KINASE TNNI3K-RELATED"/>
    <property type="match status" value="1"/>
</dbReference>
<dbReference type="InterPro" id="IPR011009">
    <property type="entry name" value="Kinase-like_dom_sf"/>
</dbReference>
<dbReference type="GO" id="GO:0005524">
    <property type="term" value="F:ATP binding"/>
    <property type="evidence" value="ECO:0007669"/>
    <property type="project" value="UniProtKB-KW"/>
</dbReference>
<dbReference type="EMBL" id="ML213508">
    <property type="protein sequence ID" value="TFK52974.1"/>
    <property type="molecule type" value="Genomic_DNA"/>
</dbReference>
<evidence type="ECO:0000313" key="6">
    <source>
        <dbReference type="EMBL" id="TFK52974.1"/>
    </source>
</evidence>
<dbReference type="STRING" id="5364.A0A5C3N5N5"/>
<dbReference type="InterPro" id="IPR000719">
    <property type="entry name" value="Prot_kinase_dom"/>
</dbReference>
<dbReference type="Gene3D" id="1.10.510.10">
    <property type="entry name" value="Transferase(Phosphotransferase) domain 1"/>
    <property type="match status" value="1"/>
</dbReference>
<dbReference type="Proteomes" id="UP000305948">
    <property type="component" value="Unassembled WGS sequence"/>
</dbReference>
<dbReference type="PROSITE" id="PS00109">
    <property type="entry name" value="PROTEIN_KINASE_TYR"/>
    <property type="match status" value="1"/>
</dbReference>
<organism evidence="6 7">
    <name type="scientific">Heliocybe sulcata</name>
    <dbReference type="NCBI Taxonomy" id="5364"/>
    <lineage>
        <taxon>Eukaryota</taxon>
        <taxon>Fungi</taxon>
        <taxon>Dikarya</taxon>
        <taxon>Basidiomycota</taxon>
        <taxon>Agaricomycotina</taxon>
        <taxon>Agaricomycetes</taxon>
        <taxon>Gloeophyllales</taxon>
        <taxon>Gloeophyllaceae</taxon>
        <taxon>Heliocybe</taxon>
    </lineage>
</organism>
<evidence type="ECO:0000313" key="7">
    <source>
        <dbReference type="Proteomes" id="UP000305948"/>
    </source>
</evidence>
<dbReference type="AlphaFoldDB" id="A0A5C3N5N5"/>
<keyword evidence="3 6" id="KW-0418">Kinase</keyword>
<dbReference type="OrthoDB" id="346907at2759"/>
<evidence type="ECO:0000259" key="5">
    <source>
        <dbReference type="PROSITE" id="PS50011"/>
    </source>
</evidence>
<proteinExistence type="predicted"/>
<keyword evidence="7" id="KW-1185">Reference proteome</keyword>
<dbReference type="InterPro" id="IPR008266">
    <property type="entry name" value="Tyr_kinase_AS"/>
</dbReference>
<accession>A0A5C3N5N5</accession>
<dbReference type="PANTHER" id="PTHR44329:SF288">
    <property type="entry name" value="MITOGEN-ACTIVATED PROTEIN KINASE KINASE KINASE 20"/>
    <property type="match status" value="1"/>
</dbReference>
<dbReference type="SUPFAM" id="SSF56112">
    <property type="entry name" value="Protein kinase-like (PK-like)"/>
    <property type="match status" value="1"/>
</dbReference>
<dbReference type="InterPro" id="IPR051681">
    <property type="entry name" value="Ser/Thr_Kinases-Pseudokinases"/>
</dbReference>
<sequence>MTTDLLSPQSLQHYITDAGLWPGLLHLLEGGEAQEYLNNLYNYVDEQLVSDAIPRPAALELLKKIAQQFEIFPQQIMLEDVVFDYNPVTASSFAIIYKGQHEGKAIALKYPNILGLASPTNYTTHQLTRIFRREVAIWCLLRNPYIQPFIGGIYVPNTNLVYAVSHWCDNGTVNDFIKSTQPSLPRVNSFIFEIALGLKYLHFHAVTHGDLRGANVLVSDDGKALLTDFGLATYTEEAAETGRNLGLTTKALQKDGAKPWMAPELVDDSMDGLRRTVATDVYAFACTVWELDMGGAHPWSPWAGKAMYKLTMDVIAGKRPPRPTNMCDGLWAIVEECWAQDAAARPGMDAVITSLSSASIM</sequence>
<evidence type="ECO:0000256" key="4">
    <source>
        <dbReference type="ARBA" id="ARBA00022840"/>
    </source>
</evidence>
<evidence type="ECO:0000256" key="1">
    <source>
        <dbReference type="ARBA" id="ARBA00022679"/>
    </source>
</evidence>
<protein>
    <submittedName>
        <fullName evidence="6">Kinase-like protein</fullName>
    </submittedName>
</protein>
<keyword evidence="2" id="KW-0547">Nucleotide-binding</keyword>